<proteinExistence type="inferred from homology"/>
<protein>
    <recommendedName>
        <fullName evidence="7">TAFII55 protein conserved region domain-containing protein</fullName>
    </recommendedName>
</protein>
<dbReference type="EMBL" id="JH795856">
    <property type="protein sequence ID" value="EJU05175.1"/>
    <property type="molecule type" value="Genomic_DNA"/>
</dbReference>
<dbReference type="Pfam" id="PF04658">
    <property type="entry name" value="TAFII55_N"/>
    <property type="match status" value="1"/>
</dbReference>
<keyword evidence="4" id="KW-0804">Transcription</keyword>
<feature type="domain" description="TAFII55 protein conserved region" evidence="7">
    <location>
        <begin position="1"/>
        <end position="140"/>
    </location>
</feature>
<dbReference type="OMA" id="NESDEHH"/>
<dbReference type="RefSeq" id="XP_040632069.1">
    <property type="nucleotide sequence ID" value="XM_040775676.1"/>
</dbReference>
<feature type="non-terminal residue" evidence="8">
    <location>
        <position position="342"/>
    </location>
</feature>
<dbReference type="InterPro" id="IPR006751">
    <property type="entry name" value="TAFII55_prot_cons_reg"/>
</dbReference>
<evidence type="ECO:0000256" key="2">
    <source>
        <dbReference type="ARBA" id="ARBA00009368"/>
    </source>
</evidence>
<dbReference type="GO" id="GO:0051123">
    <property type="term" value="P:RNA polymerase II preinitiation complex assembly"/>
    <property type="evidence" value="ECO:0007669"/>
    <property type="project" value="TreeGrafter"/>
</dbReference>
<evidence type="ECO:0000313" key="9">
    <source>
        <dbReference type="Proteomes" id="UP000030653"/>
    </source>
</evidence>
<feature type="compositionally biased region" description="Acidic residues" evidence="6">
    <location>
        <begin position="229"/>
        <end position="265"/>
    </location>
</feature>
<comment type="similarity">
    <text evidence="2">Belongs to the TAF7 family.</text>
</comment>
<evidence type="ECO:0000313" key="8">
    <source>
        <dbReference type="EMBL" id="EJU05175.1"/>
    </source>
</evidence>
<dbReference type="GeneID" id="63690738"/>
<evidence type="ECO:0000259" key="7">
    <source>
        <dbReference type="SMART" id="SM01370"/>
    </source>
</evidence>
<dbReference type="GO" id="GO:0016251">
    <property type="term" value="F:RNA polymerase II general transcription initiation factor activity"/>
    <property type="evidence" value="ECO:0007669"/>
    <property type="project" value="TreeGrafter"/>
</dbReference>
<dbReference type="PANTHER" id="PTHR12228">
    <property type="entry name" value="TRANSCRIPTION INITIATION FACTOR TFIID 55 KD SUBUNIT-RELATED"/>
    <property type="match status" value="1"/>
</dbReference>
<keyword evidence="9" id="KW-1185">Reference proteome</keyword>
<evidence type="ECO:0000256" key="6">
    <source>
        <dbReference type="SAM" id="MobiDB-lite"/>
    </source>
</evidence>
<reference evidence="8 9" key="1">
    <citation type="journal article" date="2012" name="Science">
        <title>The Paleozoic origin of enzymatic lignin decomposition reconstructed from 31 fungal genomes.</title>
        <authorList>
            <person name="Floudas D."/>
            <person name="Binder M."/>
            <person name="Riley R."/>
            <person name="Barry K."/>
            <person name="Blanchette R.A."/>
            <person name="Henrissat B."/>
            <person name="Martinez A.T."/>
            <person name="Otillar R."/>
            <person name="Spatafora J.W."/>
            <person name="Yadav J.S."/>
            <person name="Aerts A."/>
            <person name="Benoit I."/>
            <person name="Boyd A."/>
            <person name="Carlson A."/>
            <person name="Copeland A."/>
            <person name="Coutinho P.M."/>
            <person name="de Vries R.P."/>
            <person name="Ferreira P."/>
            <person name="Findley K."/>
            <person name="Foster B."/>
            <person name="Gaskell J."/>
            <person name="Glotzer D."/>
            <person name="Gorecki P."/>
            <person name="Heitman J."/>
            <person name="Hesse C."/>
            <person name="Hori C."/>
            <person name="Igarashi K."/>
            <person name="Jurgens J.A."/>
            <person name="Kallen N."/>
            <person name="Kersten P."/>
            <person name="Kohler A."/>
            <person name="Kuees U."/>
            <person name="Kumar T.K.A."/>
            <person name="Kuo A."/>
            <person name="LaButti K."/>
            <person name="Larrondo L.F."/>
            <person name="Lindquist E."/>
            <person name="Ling A."/>
            <person name="Lombard V."/>
            <person name="Lucas S."/>
            <person name="Lundell T."/>
            <person name="Martin R."/>
            <person name="McLaughlin D.J."/>
            <person name="Morgenstern I."/>
            <person name="Morin E."/>
            <person name="Murat C."/>
            <person name="Nagy L.G."/>
            <person name="Nolan M."/>
            <person name="Ohm R.A."/>
            <person name="Patyshakuliyeva A."/>
            <person name="Rokas A."/>
            <person name="Ruiz-Duenas F.J."/>
            <person name="Sabat G."/>
            <person name="Salamov A."/>
            <person name="Samejima M."/>
            <person name="Schmutz J."/>
            <person name="Slot J.C."/>
            <person name="St John F."/>
            <person name="Stenlid J."/>
            <person name="Sun H."/>
            <person name="Sun S."/>
            <person name="Syed K."/>
            <person name="Tsang A."/>
            <person name="Wiebenga A."/>
            <person name="Young D."/>
            <person name="Pisabarro A."/>
            <person name="Eastwood D.C."/>
            <person name="Martin F."/>
            <person name="Cullen D."/>
            <person name="Grigoriev I.V."/>
            <person name="Hibbett D.S."/>
        </authorList>
    </citation>
    <scope>NUCLEOTIDE SEQUENCE [LARGE SCALE GENOMIC DNA]</scope>
    <source>
        <strain evidence="8 9">DJM-731 SS1</strain>
    </source>
</reference>
<dbReference type="SMART" id="SM01370">
    <property type="entry name" value="TAFII55_N"/>
    <property type="match status" value="1"/>
</dbReference>
<evidence type="ECO:0000256" key="5">
    <source>
        <dbReference type="ARBA" id="ARBA00023242"/>
    </source>
</evidence>
<dbReference type="PANTHER" id="PTHR12228:SF0">
    <property type="entry name" value="TATA-BOX BINDING PROTEIN ASSOCIATED FACTOR 7"/>
    <property type="match status" value="1"/>
</dbReference>
<dbReference type="Proteomes" id="UP000030653">
    <property type="component" value="Unassembled WGS sequence"/>
</dbReference>
<evidence type="ECO:0000256" key="4">
    <source>
        <dbReference type="ARBA" id="ARBA00023163"/>
    </source>
</evidence>
<dbReference type="AlphaFoldDB" id="M5GA20"/>
<feature type="region of interest" description="Disordered" evidence="6">
    <location>
        <begin position="151"/>
        <end position="272"/>
    </location>
</feature>
<dbReference type="CDD" id="cd08047">
    <property type="entry name" value="TAF7"/>
    <property type="match status" value="1"/>
</dbReference>
<dbReference type="HOGENOM" id="CLU_748294_0_0_1"/>
<dbReference type="OrthoDB" id="153872at2759"/>
<feature type="compositionally biased region" description="Basic and acidic residues" evidence="6">
    <location>
        <begin position="316"/>
        <end position="334"/>
    </location>
</feature>
<evidence type="ECO:0000256" key="3">
    <source>
        <dbReference type="ARBA" id="ARBA00023015"/>
    </source>
</evidence>
<accession>M5GA20</accession>
<comment type="subcellular location">
    <subcellularLocation>
        <location evidence="1">Nucleus</location>
    </subcellularLocation>
</comment>
<keyword evidence="5" id="KW-0539">Nucleus</keyword>
<name>M5GA20_DACPD</name>
<dbReference type="GO" id="GO:0005669">
    <property type="term" value="C:transcription factor TFIID complex"/>
    <property type="evidence" value="ECO:0007669"/>
    <property type="project" value="InterPro"/>
</dbReference>
<sequence>MRKRVQRKDVGEDVWFRFKDSRRAMFHLGTQTYPAKLVDLPSIIESQKTLNSRQLYKTADICQMLLVEPQALDSTNLGTGAGGGGEKSFNLEEFIYPHGITPPLKWVRKRRFRKRINRMTIESVEQEVERLLEVDAKALEVEFDILENVDPDMSDSEFEPRAMDAATPGSAMGEDGYAESGTGRPGEDGEEEEEDEMDMELAAEIDRAFEEEAASDSEEEVGGQREVGESESETGSEEESEEEEYESDESGEEDEEEEEAEEADAGGERQRRRLLAEEIADLERACERKAAEVARAGNPVIKKRLEDVLGKLTRDLEMRRAQREEMRRGREERRRVRREVKK</sequence>
<dbReference type="STRING" id="1858805.M5GA20"/>
<feature type="compositionally biased region" description="Acidic residues" evidence="6">
    <location>
        <begin position="188"/>
        <end position="203"/>
    </location>
</feature>
<feature type="region of interest" description="Disordered" evidence="6">
    <location>
        <begin position="316"/>
        <end position="342"/>
    </location>
</feature>
<evidence type="ECO:0000256" key="1">
    <source>
        <dbReference type="ARBA" id="ARBA00004123"/>
    </source>
</evidence>
<organism evidence="8 9">
    <name type="scientific">Dacryopinax primogenitus (strain DJM 731)</name>
    <name type="common">Brown rot fungus</name>
    <dbReference type="NCBI Taxonomy" id="1858805"/>
    <lineage>
        <taxon>Eukaryota</taxon>
        <taxon>Fungi</taxon>
        <taxon>Dikarya</taxon>
        <taxon>Basidiomycota</taxon>
        <taxon>Agaricomycotina</taxon>
        <taxon>Dacrymycetes</taxon>
        <taxon>Dacrymycetales</taxon>
        <taxon>Dacrymycetaceae</taxon>
        <taxon>Dacryopinax</taxon>
    </lineage>
</organism>
<keyword evidence="3" id="KW-0805">Transcription regulation</keyword>
<gene>
    <name evidence="8" type="ORF">DACRYDRAFT_61596</name>
</gene>
<dbReference type="InterPro" id="IPR037817">
    <property type="entry name" value="TAF7"/>
</dbReference>
<feature type="compositionally biased region" description="Acidic residues" evidence="6">
    <location>
        <begin position="211"/>
        <end position="221"/>
    </location>
</feature>